<dbReference type="AlphaFoldDB" id="A0A0C3BFM4"/>
<sequence>MVELRSKYHFTLKSPVFRKSTIPFERIVLNFCRIFRVFWDPGSTCRFGLRRTATRFAFQELQSHVLRSELRAPSARHGVYSTRNFRLGA</sequence>
<proteinExistence type="predicted"/>
<dbReference type="Proteomes" id="UP000054097">
    <property type="component" value="Unassembled WGS sequence"/>
</dbReference>
<accession>A0A0C3BFM4</accession>
<organism evidence="1 2">
    <name type="scientific">Serendipita vermifera MAFF 305830</name>
    <dbReference type="NCBI Taxonomy" id="933852"/>
    <lineage>
        <taxon>Eukaryota</taxon>
        <taxon>Fungi</taxon>
        <taxon>Dikarya</taxon>
        <taxon>Basidiomycota</taxon>
        <taxon>Agaricomycotina</taxon>
        <taxon>Agaricomycetes</taxon>
        <taxon>Sebacinales</taxon>
        <taxon>Serendipitaceae</taxon>
        <taxon>Serendipita</taxon>
    </lineage>
</organism>
<dbReference type="HOGENOM" id="CLU_2456185_0_0_1"/>
<name>A0A0C3BFM4_SERVB</name>
<evidence type="ECO:0000313" key="2">
    <source>
        <dbReference type="Proteomes" id="UP000054097"/>
    </source>
</evidence>
<reference evidence="1 2" key="1">
    <citation type="submission" date="2014-04" db="EMBL/GenBank/DDBJ databases">
        <authorList>
            <consortium name="DOE Joint Genome Institute"/>
            <person name="Kuo A."/>
            <person name="Zuccaro A."/>
            <person name="Kohler A."/>
            <person name="Nagy L.G."/>
            <person name="Floudas D."/>
            <person name="Copeland A."/>
            <person name="Barry K.W."/>
            <person name="Cichocki N."/>
            <person name="Veneault-Fourrey C."/>
            <person name="LaButti K."/>
            <person name="Lindquist E.A."/>
            <person name="Lipzen A."/>
            <person name="Lundell T."/>
            <person name="Morin E."/>
            <person name="Murat C."/>
            <person name="Sun H."/>
            <person name="Tunlid A."/>
            <person name="Henrissat B."/>
            <person name="Grigoriev I.V."/>
            <person name="Hibbett D.S."/>
            <person name="Martin F."/>
            <person name="Nordberg H.P."/>
            <person name="Cantor M.N."/>
            <person name="Hua S.X."/>
        </authorList>
    </citation>
    <scope>NUCLEOTIDE SEQUENCE [LARGE SCALE GENOMIC DNA]</scope>
    <source>
        <strain evidence="1 2">MAFF 305830</strain>
    </source>
</reference>
<protein>
    <submittedName>
        <fullName evidence="1">Uncharacterized protein</fullName>
    </submittedName>
</protein>
<keyword evidence="2" id="KW-1185">Reference proteome</keyword>
<reference evidence="2" key="2">
    <citation type="submission" date="2015-01" db="EMBL/GenBank/DDBJ databases">
        <title>Evolutionary Origins and Diversification of the Mycorrhizal Mutualists.</title>
        <authorList>
            <consortium name="DOE Joint Genome Institute"/>
            <consortium name="Mycorrhizal Genomics Consortium"/>
            <person name="Kohler A."/>
            <person name="Kuo A."/>
            <person name="Nagy L.G."/>
            <person name="Floudas D."/>
            <person name="Copeland A."/>
            <person name="Barry K.W."/>
            <person name="Cichocki N."/>
            <person name="Veneault-Fourrey C."/>
            <person name="LaButti K."/>
            <person name="Lindquist E.A."/>
            <person name="Lipzen A."/>
            <person name="Lundell T."/>
            <person name="Morin E."/>
            <person name="Murat C."/>
            <person name="Riley R."/>
            <person name="Ohm R."/>
            <person name="Sun H."/>
            <person name="Tunlid A."/>
            <person name="Henrissat B."/>
            <person name="Grigoriev I.V."/>
            <person name="Hibbett D.S."/>
            <person name="Martin F."/>
        </authorList>
    </citation>
    <scope>NUCLEOTIDE SEQUENCE [LARGE SCALE GENOMIC DNA]</scope>
    <source>
        <strain evidence="2">MAFF 305830</strain>
    </source>
</reference>
<dbReference type="EMBL" id="KN824285">
    <property type="protein sequence ID" value="KIM30261.1"/>
    <property type="molecule type" value="Genomic_DNA"/>
</dbReference>
<evidence type="ECO:0000313" key="1">
    <source>
        <dbReference type="EMBL" id="KIM30261.1"/>
    </source>
</evidence>
<gene>
    <name evidence="1" type="ORF">M408DRAFT_296060</name>
</gene>